<name>A0A395JRY5_9GAMM</name>
<dbReference type="SUPFAM" id="SSF54909">
    <property type="entry name" value="Dimeric alpha+beta barrel"/>
    <property type="match status" value="1"/>
</dbReference>
<dbReference type="EMBL" id="QNRT01000001">
    <property type="protein sequence ID" value="RBP53345.1"/>
    <property type="molecule type" value="Genomic_DNA"/>
</dbReference>
<dbReference type="Pfam" id="PF13412">
    <property type="entry name" value="HTH_24"/>
    <property type="match status" value="1"/>
</dbReference>
<dbReference type="GO" id="GO:0043565">
    <property type="term" value="F:sequence-specific DNA binding"/>
    <property type="evidence" value="ECO:0007669"/>
    <property type="project" value="InterPro"/>
</dbReference>
<evidence type="ECO:0000313" key="6">
    <source>
        <dbReference type="Proteomes" id="UP000253083"/>
    </source>
</evidence>
<evidence type="ECO:0000313" key="5">
    <source>
        <dbReference type="EMBL" id="RBP53345.1"/>
    </source>
</evidence>
<organism evidence="5 6">
    <name type="scientific">Arenicella xantha</name>
    <dbReference type="NCBI Taxonomy" id="644221"/>
    <lineage>
        <taxon>Bacteria</taxon>
        <taxon>Pseudomonadati</taxon>
        <taxon>Pseudomonadota</taxon>
        <taxon>Gammaproteobacteria</taxon>
        <taxon>Arenicellales</taxon>
        <taxon>Arenicellaceae</taxon>
        <taxon>Arenicella</taxon>
    </lineage>
</organism>
<dbReference type="InterPro" id="IPR036388">
    <property type="entry name" value="WH-like_DNA-bd_sf"/>
</dbReference>
<dbReference type="InterPro" id="IPR019888">
    <property type="entry name" value="Tscrpt_reg_AsnC-like"/>
</dbReference>
<reference evidence="5 6" key="1">
    <citation type="submission" date="2018-06" db="EMBL/GenBank/DDBJ databases">
        <title>Genomic Encyclopedia of Type Strains, Phase IV (KMG-IV): sequencing the most valuable type-strain genomes for metagenomic binning, comparative biology and taxonomic classification.</title>
        <authorList>
            <person name="Goeker M."/>
        </authorList>
    </citation>
    <scope>NUCLEOTIDE SEQUENCE [LARGE SCALE GENOMIC DNA]</scope>
    <source>
        <strain evidence="5 6">DSM 24032</strain>
    </source>
</reference>
<evidence type="ECO:0000256" key="3">
    <source>
        <dbReference type="ARBA" id="ARBA00023163"/>
    </source>
</evidence>
<keyword evidence="6" id="KW-1185">Reference proteome</keyword>
<dbReference type="InParanoid" id="A0A395JRY5"/>
<dbReference type="Gene3D" id="1.10.10.10">
    <property type="entry name" value="Winged helix-like DNA-binding domain superfamily/Winged helix DNA-binding domain"/>
    <property type="match status" value="1"/>
</dbReference>
<proteinExistence type="predicted"/>
<dbReference type="GO" id="GO:0043200">
    <property type="term" value="P:response to amino acid"/>
    <property type="evidence" value="ECO:0007669"/>
    <property type="project" value="TreeGrafter"/>
</dbReference>
<keyword evidence="1" id="KW-0805">Transcription regulation</keyword>
<dbReference type="PRINTS" id="PR00033">
    <property type="entry name" value="HTHASNC"/>
</dbReference>
<dbReference type="PANTHER" id="PTHR30154">
    <property type="entry name" value="LEUCINE-RESPONSIVE REGULATORY PROTEIN"/>
    <property type="match status" value="1"/>
</dbReference>
<dbReference type="SMART" id="SM00344">
    <property type="entry name" value="HTH_ASNC"/>
    <property type="match status" value="1"/>
</dbReference>
<dbReference type="PANTHER" id="PTHR30154:SF54">
    <property type="entry name" value="POSSIBLE TRANSCRIPTIONAL REGULATORY PROTEIN (PROBABLY LRP_ASNC-FAMILY)"/>
    <property type="match status" value="1"/>
</dbReference>
<dbReference type="InterPro" id="IPR019887">
    <property type="entry name" value="Tscrpt_reg_AsnC/Lrp_C"/>
</dbReference>
<accession>A0A395JRY5</accession>
<gene>
    <name evidence="5" type="ORF">DFR28_101731</name>
</gene>
<dbReference type="PROSITE" id="PS50956">
    <property type="entry name" value="HTH_ASNC_2"/>
    <property type="match status" value="1"/>
</dbReference>
<dbReference type="InterPro" id="IPR011008">
    <property type="entry name" value="Dimeric_a/b-barrel"/>
</dbReference>
<dbReference type="OrthoDB" id="166264at2"/>
<dbReference type="InterPro" id="IPR036390">
    <property type="entry name" value="WH_DNA-bd_sf"/>
</dbReference>
<dbReference type="Proteomes" id="UP000253083">
    <property type="component" value="Unassembled WGS sequence"/>
</dbReference>
<keyword evidence="3" id="KW-0804">Transcription</keyword>
<evidence type="ECO:0000256" key="2">
    <source>
        <dbReference type="ARBA" id="ARBA00023125"/>
    </source>
</evidence>
<feature type="domain" description="HTH asnC-type" evidence="4">
    <location>
        <begin position="4"/>
        <end position="65"/>
    </location>
</feature>
<sequence>MSDIDQIDFEIIAALRNNARMTNKDLADQVRLAPSSCLERVRYLRARGYIRDAHIEVNLAALGLGLQAMVAIRLAQHSRVGLEAFQQYVLSFSEVLQVYHLSGANDFMVHIAVKDAETLRDFVLDSFAERPEVAHIETAVIYQAVKNWNLPDTLSKE</sequence>
<dbReference type="AlphaFoldDB" id="A0A395JRY5"/>
<keyword evidence="2" id="KW-0238">DNA-binding</keyword>
<dbReference type="GO" id="GO:0005829">
    <property type="term" value="C:cytosol"/>
    <property type="evidence" value="ECO:0007669"/>
    <property type="project" value="TreeGrafter"/>
</dbReference>
<dbReference type="InterPro" id="IPR000485">
    <property type="entry name" value="AsnC-type_HTH_dom"/>
</dbReference>
<evidence type="ECO:0000256" key="1">
    <source>
        <dbReference type="ARBA" id="ARBA00023015"/>
    </source>
</evidence>
<comment type="caution">
    <text evidence="5">The sequence shown here is derived from an EMBL/GenBank/DDBJ whole genome shotgun (WGS) entry which is preliminary data.</text>
</comment>
<dbReference type="Pfam" id="PF01037">
    <property type="entry name" value="AsnC_trans_reg"/>
    <property type="match status" value="1"/>
</dbReference>
<protein>
    <submittedName>
        <fullName evidence="5">AsnC family transcriptional regulator</fullName>
    </submittedName>
</protein>
<dbReference type="Gene3D" id="3.30.70.920">
    <property type="match status" value="1"/>
</dbReference>
<evidence type="ECO:0000259" key="4">
    <source>
        <dbReference type="PROSITE" id="PS50956"/>
    </source>
</evidence>
<dbReference type="RefSeq" id="WP_113952927.1">
    <property type="nucleotide sequence ID" value="NZ_QNRT01000001.1"/>
</dbReference>
<dbReference type="SUPFAM" id="SSF46785">
    <property type="entry name" value="Winged helix' DNA-binding domain"/>
    <property type="match status" value="1"/>
</dbReference>